<dbReference type="RefSeq" id="WP_143067158.1">
    <property type="nucleotide sequence ID" value="NZ_BPTR01000001.1"/>
</dbReference>
<accession>A0AA37HWD0</accession>
<dbReference type="AlphaFoldDB" id="A0AA37HWD0"/>
<name>A0AA37HWD0_SEGBR</name>
<comment type="caution">
    <text evidence="1">The sequence shown here is derived from an EMBL/GenBank/DDBJ whole genome shotgun (WGS) entry which is preliminary data.</text>
</comment>
<organism evidence="1 2">
    <name type="scientific">Segatella bryantii</name>
    <name type="common">Prevotella bryantii</name>
    <dbReference type="NCBI Taxonomy" id="77095"/>
    <lineage>
        <taxon>Bacteria</taxon>
        <taxon>Pseudomonadati</taxon>
        <taxon>Bacteroidota</taxon>
        <taxon>Bacteroidia</taxon>
        <taxon>Bacteroidales</taxon>
        <taxon>Prevotellaceae</taxon>
        <taxon>Segatella</taxon>
    </lineage>
</organism>
<evidence type="ECO:0000313" key="1">
    <source>
        <dbReference type="EMBL" id="GJG26869.1"/>
    </source>
</evidence>
<dbReference type="EMBL" id="BPTR01000001">
    <property type="protein sequence ID" value="GJG26869.1"/>
    <property type="molecule type" value="Genomic_DNA"/>
</dbReference>
<reference evidence="1" key="1">
    <citation type="submission" date="2021-08" db="EMBL/GenBank/DDBJ databases">
        <title>Prevotella lacticifex sp. nov., isolated from rumen of cow.</title>
        <authorList>
            <person name="Shinkai T."/>
            <person name="Ikeyama N."/>
            <person name="Kumagai M."/>
            <person name="Ohmori H."/>
            <person name="Sakamoto M."/>
            <person name="Ohkuma M."/>
            <person name="Mitsumori M."/>
        </authorList>
    </citation>
    <scope>NUCLEOTIDE SEQUENCE</scope>
    <source>
        <strain evidence="1">DSM 11371</strain>
    </source>
</reference>
<gene>
    <name evidence="1" type="ORF">PRRU23_05690</name>
</gene>
<evidence type="ECO:0008006" key="3">
    <source>
        <dbReference type="Google" id="ProtNLM"/>
    </source>
</evidence>
<dbReference type="Proteomes" id="UP000887043">
    <property type="component" value="Unassembled WGS sequence"/>
</dbReference>
<protein>
    <recommendedName>
        <fullName evidence="3">Condensation domain-containing protein</fullName>
    </recommendedName>
</protein>
<sequence>MKELYFFDETFYWLRSGRRATVIEAECELTQSVRPDELRAAVVSALRVYRNFRARPVIVDRRFLVEDSEAEQVAVVSEADGLPRHLGTKETGGLMLYVSYSERRFTLHVFHGLADMRSICGFLGTVLRFYCQVGGDSLPAADSMDTFPCHEHILGGGTPGAPEGKFVPQEHDIFHLPERLFSTRTTRQHIIDIDVPLAPLLAFARESGSSVVPALNAVIGRAIRQRYDVGQKEIVCYTPKDLRPVFRFETSGNGAIPFSLPYTAETDRLSAGERARRLREEMMVQTRPENLYATVAQLRADFDQIFAAPLPVTKVSSMVVKSGRQKDSAFCTYGISYAGHLSFSDYQGEARCGDAIARQVQAVGVSAGSYSYPLWIIACEYKGILRMRLVQSFESDRLANVIHQELAALFPGTAYTDRGHHDFDSFPLGSVPRKDNK</sequence>
<evidence type="ECO:0000313" key="2">
    <source>
        <dbReference type="Proteomes" id="UP000887043"/>
    </source>
</evidence>
<proteinExistence type="predicted"/>